<organism evidence="2 3">
    <name type="scientific">Romanomermis culicivorax</name>
    <name type="common">Nematode worm</name>
    <dbReference type="NCBI Taxonomy" id="13658"/>
    <lineage>
        <taxon>Eukaryota</taxon>
        <taxon>Metazoa</taxon>
        <taxon>Ecdysozoa</taxon>
        <taxon>Nematoda</taxon>
        <taxon>Enoplea</taxon>
        <taxon>Dorylaimia</taxon>
        <taxon>Mermithida</taxon>
        <taxon>Mermithoidea</taxon>
        <taxon>Mermithidae</taxon>
        <taxon>Romanomermis</taxon>
    </lineage>
</organism>
<keyword evidence="1" id="KW-0472">Membrane</keyword>
<dbReference type="WBParaSite" id="nRc.2.0.1.t36958-RA">
    <property type="protein sequence ID" value="nRc.2.0.1.t36958-RA"/>
    <property type="gene ID" value="nRc.2.0.1.g36958"/>
</dbReference>
<feature type="transmembrane region" description="Helical" evidence="1">
    <location>
        <begin position="117"/>
        <end position="140"/>
    </location>
</feature>
<name>A0A915KDT8_ROMCU</name>
<protein>
    <submittedName>
        <fullName evidence="3">Fibronectin type-III domain-containing protein</fullName>
    </submittedName>
</protein>
<dbReference type="Proteomes" id="UP000887565">
    <property type="component" value="Unplaced"/>
</dbReference>
<accession>A0A915KDT8</accession>
<keyword evidence="1" id="KW-1133">Transmembrane helix</keyword>
<dbReference type="Gene3D" id="2.60.40.10">
    <property type="entry name" value="Immunoglobulins"/>
    <property type="match status" value="1"/>
</dbReference>
<proteinExistence type="predicted"/>
<evidence type="ECO:0000313" key="3">
    <source>
        <dbReference type="WBParaSite" id="nRc.2.0.1.t36958-RA"/>
    </source>
</evidence>
<reference evidence="3" key="1">
    <citation type="submission" date="2022-11" db="UniProtKB">
        <authorList>
            <consortium name="WormBaseParasite"/>
        </authorList>
    </citation>
    <scope>IDENTIFICATION</scope>
</reference>
<keyword evidence="2" id="KW-1185">Reference proteome</keyword>
<dbReference type="SUPFAM" id="SSF49265">
    <property type="entry name" value="Fibronectin type III"/>
    <property type="match status" value="1"/>
</dbReference>
<sequence>MDVHKSFQFERLFVEDHSPFWIYLRWNKSATEMPLGEYFLEYYPTSSENITDRKALKYYRRSFLPTIATFYRIINLEPDTNYSFCLLYSKMGKILYKSCVDGSTAELVVGFGTTANYTLMFLFLFCTFSTLVVCLVKCLYRYFNIWQESKHKGRMQETLSTQSFLSSAAGSRRCSTVYGEVITFENMATTIENGAREKIQETDVDKGDIFQENGNRLTVGQEHVGAQRISATNFLQMTMDHKNSPLCRIRLSFYQTRKNLKKAFLS</sequence>
<evidence type="ECO:0000313" key="2">
    <source>
        <dbReference type="Proteomes" id="UP000887565"/>
    </source>
</evidence>
<dbReference type="AlphaFoldDB" id="A0A915KDT8"/>
<keyword evidence="1" id="KW-0812">Transmembrane</keyword>
<evidence type="ECO:0000256" key="1">
    <source>
        <dbReference type="SAM" id="Phobius"/>
    </source>
</evidence>
<dbReference type="InterPro" id="IPR036116">
    <property type="entry name" value="FN3_sf"/>
</dbReference>
<dbReference type="InterPro" id="IPR013783">
    <property type="entry name" value="Ig-like_fold"/>
</dbReference>